<dbReference type="PANTHER" id="PTHR46791:SF13">
    <property type="entry name" value="CLR5 DOMAIN-CONTAINING PROTEIN"/>
    <property type="match status" value="1"/>
</dbReference>
<evidence type="ECO:0000259" key="1">
    <source>
        <dbReference type="Pfam" id="PF24764"/>
    </source>
</evidence>
<reference evidence="2 3" key="1">
    <citation type="submission" date="2022-05" db="EMBL/GenBank/DDBJ databases">
        <authorList>
            <consortium name="Genoscope - CEA"/>
            <person name="William W."/>
        </authorList>
    </citation>
    <scope>NUCLEOTIDE SEQUENCE [LARGE SCALE GENOMIC DNA]</scope>
</reference>
<keyword evidence="3" id="KW-1185">Reference proteome</keyword>
<sequence>SHRLKRRVYQNPGPNYSWHIDGYDKIKCWGFPIHGAIDGFSRRIFWLEITHSNNSPNKIATYYARTVSELVFQGIVDTTPEISLECLWYCFTKVLQKELDSVKEQWNTRRIRKSRNDTVPGRPDSLFFLPDLHGAKDCLLDVPAAKIEFGTQHITEELDGTDNEHQEYFDYTRINLSMPLPDNWQEALQLYKKL</sequence>
<dbReference type="PANTHER" id="PTHR46791">
    <property type="entry name" value="EXPRESSED PROTEIN"/>
    <property type="match status" value="1"/>
</dbReference>
<name>A0ABN8REK6_9CNID</name>
<organism evidence="2 3">
    <name type="scientific">Porites evermanni</name>
    <dbReference type="NCBI Taxonomy" id="104178"/>
    <lineage>
        <taxon>Eukaryota</taxon>
        <taxon>Metazoa</taxon>
        <taxon>Cnidaria</taxon>
        <taxon>Anthozoa</taxon>
        <taxon>Hexacorallia</taxon>
        <taxon>Scleractinia</taxon>
        <taxon>Fungiina</taxon>
        <taxon>Poritidae</taxon>
        <taxon>Porites</taxon>
    </lineage>
</organism>
<feature type="domain" description="Integrase core" evidence="1">
    <location>
        <begin position="8"/>
        <end position="62"/>
    </location>
</feature>
<evidence type="ECO:0000313" key="2">
    <source>
        <dbReference type="EMBL" id="CAH3176349.1"/>
    </source>
</evidence>
<dbReference type="Proteomes" id="UP001159427">
    <property type="component" value="Unassembled WGS sequence"/>
</dbReference>
<dbReference type="EMBL" id="CALNXI010001754">
    <property type="protein sequence ID" value="CAH3176349.1"/>
    <property type="molecule type" value="Genomic_DNA"/>
</dbReference>
<proteinExistence type="predicted"/>
<accession>A0ABN8REK6</accession>
<feature type="non-terminal residue" evidence="2">
    <location>
        <position position="1"/>
    </location>
</feature>
<feature type="non-terminal residue" evidence="2">
    <location>
        <position position="194"/>
    </location>
</feature>
<comment type="caution">
    <text evidence="2">The sequence shown here is derived from an EMBL/GenBank/DDBJ whole genome shotgun (WGS) entry which is preliminary data.</text>
</comment>
<dbReference type="Pfam" id="PF24764">
    <property type="entry name" value="rva_4"/>
    <property type="match status" value="1"/>
</dbReference>
<gene>
    <name evidence="2" type="ORF">PEVE_00010602</name>
</gene>
<dbReference type="InterPro" id="IPR058913">
    <property type="entry name" value="Integrase_dom_put"/>
</dbReference>
<evidence type="ECO:0000313" key="3">
    <source>
        <dbReference type="Proteomes" id="UP001159427"/>
    </source>
</evidence>
<protein>
    <recommendedName>
        <fullName evidence="1">Integrase core domain-containing protein</fullName>
    </recommendedName>
</protein>